<reference evidence="3" key="2">
    <citation type="submission" date="2021-04" db="EMBL/GenBank/DDBJ databases">
        <authorList>
            <person name="Gilroy R."/>
        </authorList>
    </citation>
    <scope>NUCLEOTIDE SEQUENCE</scope>
    <source>
        <strain evidence="3">ChiGjej6B6-14162</strain>
    </source>
</reference>
<sequence>MANFLVIRLSAIGDVAMTLPVVYSVARLNPEHTFTVLTQTFLMSIFMNRPKNVRVLGINTRSSEKKLIGLLKFASALARYDFDYVLDLHDVIRTKIIRTFFQLKGKKIFVVDKARKERKALVRPNNKIKTPLRQVIDRYADVFRMAGLRYEAIFTSLFEGYQPDLAPIEAFAGTKNGKWIGIAPFAKHTGKIYPIEQMEEVVASLAKTGEQEIFLFGGRGYEEAILEEWAYRYPHVKNVVGHFNLDQELVLISKLDLLVSMDSANMHFASLVGTRVLSIWGATHPYAGFYGYHQSPEDCLQVDLPCRPCSIFGQKPCLRRDWACMNKMTPEQIVTKINTIL</sequence>
<dbReference type="AlphaFoldDB" id="A0A9D2BG61"/>
<dbReference type="Proteomes" id="UP000886740">
    <property type="component" value="Unassembled WGS sequence"/>
</dbReference>
<protein>
    <submittedName>
        <fullName evidence="3">Glycosyltransferase family 9 protein</fullName>
    </submittedName>
</protein>
<proteinExistence type="predicted"/>
<name>A0A9D2BG61_9BACT</name>
<gene>
    <name evidence="3" type="ORF">H9977_08130</name>
</gene>
<keyword evidence="2" id="KW-0808">Transferase</keyword>
<evidence type="ECO:0000313" key="4">
    <source>
        <dbReference type="Proteomes" id="UP000886740"/>
    </source>
</evidence>
<comment type="caution">
    <text evidence="3">The sequence shown here is derived from an EMBL/GenBank/DDBJ whole genome shotgun (WGS) entry which is preliminary data.</text>
</comment>
<dbReference type="Gene3D" id="3.40.50.2000">
    <property type="entry name" value="Glycogen Phosphorylase B"/>
    <property type="match status" value="2"/>
</dbReference>
<dbReference type="SUPFAM" id="SSF53756">
    <property type="entry name" value="UDP-Glycosyltransferase/glycogen phosphorylase"/>
    <property type="match status" value="1"/>
</dbReference>
<keyword evidence="1" id="KW-0328">Glycosyltransferase</keyword>
<dbReference type="Pfam" id="PF01075">
    <property type="entry name" value="Glyco_transf_9"/>
    <property type="match status" value="1"/>
</dbReference>
<dbReference type="InterPro" id="IPR002201">
    <property type="entry name" value="Glyco_trans_9"/>
</dbReference>
<dbReference type="EMBL" id="DXEL01000055">
    <property type="protein sequence ID" value="HIX74981.1"/>
    <property type="molecule type" value="Genomic_DNA"/>
</dbReference>
<dbReference type="PANTHER" id="PTHR30160">
    <property type="entry name" value="TETRAACYLDISACCHARIDE 4'-KINASE-RELATED"/>
    <property type="match status" value="1"/>
</dbReference>
<evidence type="ECO:0000256" key="2">
    <source>
        <dbReference type="ARBA" id="ARBA00022679"/>
    </source>
</evidence>
<accession>A0A9D2BG61</accession>
<evidence type="ECO:0000256" key="1">
    <source>
        <dbReference type="ARBA" id="ARBA00022676"/>
    </source>
</evidence>
<organism evidence="3 4">
    <name type="scientific">Candidatus Parabacteroides intestinipullorum</name>
    <dbReference type="NCBI Taxonomy" id="2838723"/>
    <lineage>
        <taxon>Bacteria</taxon>
        <taxon>Pseudomonadati</taxon>
        <taxon>Bacteroidota</taxon>
        <taxon>Bacteroidia</taxon>
        <taxon>Bacteroidales</taxon>
        <taxon>Tannerellaceae</taxon>
        <taxon>Parabacteroides</taxon>
    </lineage>
</organism>
<evidence type="ECO:0000313" key="3">
    <source>
        <dbReference type="EMBL" id="HIX74981.1"/>
    </source>
</evidence>
<dbReference type="GO" id="GO:0008713">
    <property type="term" value="F:ADP-heptose-lipopolysaccharide heptosyltransferase activity"/>
    <property type="evidence" value="ECO:0007669"/>
    <property type="project" value="TreeGrafter"/>
</dbReference>
<dbReference type="InterPro" id="IPR051199">
    <property type="entry name" value="LPS_LOS_Heptosyltrfase"/>
</dbReference>
<reference evidence="3" key="1">
    <citation type="journal article" date="2021" name="PeerJ">
        <title>Extensive microbial diversity within the chicken gut microbiome revealed by metagenomics and culture.</title>
        <authorList>
            <person name="Gilroy R."/>
            <person name="Ravi A."/>
            <person name="Getino M."/>
            <person name="Pursley I."/>
            <person name="Horton D.L."/>
            <person name="Alikhan N.F."/>
            <person name="Baker D."/>
            <person name="Gharbi K."/>
            <person name="Hall N."/>
            <person name="Watson M."/>
            <person name="Adriaenssens E.M."/>
            <person name="Foster-Nyarko E."/>
            <person name="Jarju S."/>
            <person name="Secka A."/>
            <person name="Antonio M."/>
            <person name="Oren A."/>
            <person name="Chaudhuri R.R."/>
            <person name="La Ragione R."/>
            <person name="Hildebrand F."/>
            <person name="Pallen M.J."/>
        </authorList>
    </citation>
    <scope>NUCLEOTIDE SEQUENCE</scope>
    <source>
        <strain evidence="3">ChiGjej6B6-14162</strain>
    </source>
</reference>
<dbReference type="PANTHER" id="PTHR30160:SF22">
    <property type="entry name" value="LIPOPOLYSACCHARIDE CORE BIOSYNTHESIS PROTEIN"/>
    <property type="match status" value="1"/>
</dbReference>
<dbReference type="GO" id="GO:0005829">
    <property type="term" value="C:cytosol"/>
    <property type="evidence" value="ECO:0007669"/>
    <property type="project" value="TreeGrafter"/>
</dbReference>
<dbReference type="GO" id="GO:0009244">
    <property type="term" value="P:lipopolysaccharide core region biosynthetic process"/>
    <property type="evidence" value="ECO:0007669"/>
    <property type="project" value="TreeGrafter"/>
</dbReference>
<dbReference type="CDD" id="cd03789">
    <property type="entry name" value="GT9_LPS_heptosyltransferase"/>
    <property type="match status" value="1"/>
</dbReference>